<keyword evidence="2" id="KW-1185">Reference proteome</keyword>
<dbReference type="Pfam" id="PF11518">
    <property type="entry name" value="DUF3221"/>
    <property type="match status" value="1"/>
</dbReference>
<dbReference type="Gene3D" id="2.40.50.140">
    <property type="entry name" value="Nucleic acid-binding proteins"/>
    <property type="match status" value="1"/>
</dbReference>
<dbReference type="OrthoDB" id="2453834at2"/>
<sequence>MKGKKAVILVVLLSLIAIAAVVVSITIFFQNNPTQFGSSMSIEGTVAKIDDTRVLVISGKDATDLDGQTEQEMLKEIDEAIWFTLSMDQLKIVKEFDSVRVAYSQIDQSFPGQASADRIEKIK</sequence>
<name>A0A4V1AMN9_9BACL</name>
<dbReference type="InterPro" id="IPR012340">
    <property type="entry name" value="NA-bd_OB-fold"/>
</dbReference>
<accession>A0A4V1AMN9</accession>
<dbReference type="RefSeq" id="WP_134208398.1">
    <property type="nucleotide sequence ID" value="NZ_CP038015.1"/>
</dbReference>
<dbReference type="EMBL" id="CP038015">
    <property type="protein sequence ID" value="QBP39935.1"/>
    <property type="molecule type" value="Genomic_DNA"/>
</dbReference>
<gene>
    <name evidence="1" type="ORF">E2636_01630</name>
</gene>
<protein>
    <submittedName>
        <fullName evidence="1">DUF3221 domain-containing protein</fullName>
    </submittedName>
</protein>
<evidence type="ECO:0000313" key="1">
    <source>
        <dbReference type="EMBL" id="QBP39935.1"/>
    </source>
</evidence>
<dbReference type="KEGG" id="panc:E2636_01630"/>
<reference evidence="1 2" key="1">
    <citation type="submission" date="2019-03" db="EMBL/GenBank/DDBJ databases">
        <title>Complete genome sequence of Paenisporosarcina antarctica CGMCC 1.6503T.</title>
        <authorList>
            <person name="Rong J.-C."/>
            <person name="Chi N.-Y."/>
            <person name="Zhang Q.-F."/>
        </authorList>
    </citation>
    <scope>NUCLEOTIDE SEQUENCE [LARGE SCALE GENOMIC DNA]</scope>
    <source>
        <strain evidence="1 2">CGMCC 1.6503</strain>
    </source>
</reference>
<dbReference type="AlphaFoldDB" id="A0A4V1AMN9"/>
<proteinExistence type="predicted"/>
<evidence type="ECO:0000313" key="2">
    <source>
        <dbReference type="Proteomes" id="UP000294292"/>
    </source>
</evidence>
<organism evidence="1 2">
    <name type="scientific">Paenisporosarcina antarctica</name>
    <dbReference type="NCBI Taxonomy" id="417367"/>
    <lineage>
        <taxon>Bacteria</taxon>
        <taxon>Bacillati</taxon>
        <taxon>Bacillota</taxon>
        <taxon>Bacilli</taxon>
        <taxon>Bacillales</taxon>
        <taxon>Caryophanaceae</taxon>
        <taxon>Paenisporosarcina</taxon>
    </lineage>
</organism>
<dbReference type="Proteomes" id="UP000294292">
    <property type="component" value="Chromosome"/>
</dbReference>
<dbReference type="InterPro" id="IPR021598">
    <property type="entry name" value="DUF3221"/>
</dbReference>